<evidence type="ECO:0000256" key="1">
    <source>
        <dbReference type="SAM" id="MobiDB-lite"/>
    </source>
</evidence>
<keyword evidence="2" id="KW-0812">Transmembrane</keyword>
<accession>A0ABR8XQ95</accession>
<dbReference type="PANTHER" id="PTHR37304">
    <property type="entry name" value="MEMBRANE PROTEIN-RELATED"/>
    <property type="match status" value="1"/>
</dbReference>
<dbReference type="Proteomes" id="UP000600565">
    <property type="component" value="Unassembled WGS sequence"/>
</dbReference>
<evidence type="ECO:0000313" key="3">
    <source>
        <dbReference type="EMBL" id="MBD8034059.1"/>
    </source>
</evidence>
<organism evidence="3 4">
    <name type="scientific">Solibacillus merdavium</name>
    <dbReference type="NCBI Taxonomy" id="2762218"/>
    <lineage>
        <taxon>Bacteria</taxon>
        <taxon>Bacillati</taxon>
        <taxon>Bacillota</taxon>
        <taxon>Bacilli</taxon>
        <taxon>Bacillales</taxon>
        <taxon>Caryophanaceae</taxon>
        <taxon>Solibacillus</taxon>
    </lineage>
</organism>
<feature type="transmembrane region" description="Helical" evidence="2">
    <location>
        <begin position="7"/>
        <end position="34"/>
    </location>
</feature>
<keyword evidence="2" id="KW-1133">Transmembrane helix</keyword>
<gene>
    <name evidence="3" type="ORF">H9632_13390</name>
</gene>
<feature type="compositionally biased region" description="Basic and acidic residues" evidence="1">
    <location>
        <begin position="88"/>
        <end position="106"/>
    </location>
</feature>
<dbReference type="InterPro" id="IPR007211">
    <property type="entry name" value="DUF378"/>
</dbReference>
<keyword evidence="4" id="KW-1185">Reference proteome</keyword>
<dbReference type="PANTHER" id="PTHR37304:SF1">
    <property type="entry name" value="MEMBRANE PROTEIN"/>
    <property type="match status" value="1"/>
</dbReference>
<feature type="transmembrane region" description="Helical" evidence="2">
    <location>
        <begin position="40"/>
        <end position="61"/>
    </location>
</feature>
<dbReference type="RefSeq" id="WP_191704560.1">
    <property type="nucleotide sequence ID" value="NZ_JACSPW010000012.1"/>
</dbReference>
<proteinExistence type="predicted"/>
<sequence>MGILYRTALVLVIIGAINWGLIGFFQFDLVASLFGGQTSVLSRIVYALVGIAGLISIPILMKPLDDVEENSYNTSNRANTRPNYNMEAGKEEDFSEYKKTSDDTKAKHYSSNSDQKKKS</sequence>
<evidence type="ECO:0000256" key="2">
    <source>
        <dbReference type="SAM" id="Phobius"/>
    </source>
</evidence>
<protein>
    <submittedName>
        <fullName evidence="3">DUF378 domain-containing protein</fullName>
    </submittedName>
</protein>
<feature type="compositionally biased region" description="Polar residues" evidence="1">
    <location>
        <begin position="70"/>
        <end position="83"/>
    </location>
</feature>
<dbReference type="EMBL" id="JACSPW010000012">
    <property type="protein sequence ID" value="MBD8034059.1"/>
    <property type="molecule type" value="Genomic_DNA"/>
</dbReference>
<reference evidence="3 4" key="1">
    <citation type="submission" date="2020-08" db="EMBL/GenBank/DDBJ databases">
        <title>A Genomic Blueprint of the Chicken Gut Microbiome.</title>
        <authorList>
            <person name="Gilroy R."/>
            <person name="Ravi A."/>
            <person name="Getino M."/>
            <person name="Pursley I."/>
            <person name="Horton D.L."/>
            <person name="Alikhan N.-F."/>
            <person name="Baker D."/>
            <person name="Gharbi K."/>
            <person name="Hall N."/>
            <person name="Watson M."/>
            <person name="Adriaenssens E.M."/>
            <person name="Foster-Nyarko E."/>
            <person name="Jarju S."/>
            <person name="Secka A."/>
            <person name="Antonio M."/>
            <person name="Oren A."/>
            <person name="Chaudhuri R."/>
            <person name="La Ragione R.M."/>
            <person name="Hildebrand F."/>
            <person name="Pallen M.J."/>
        </authorList>
    </citation>
    <scope>NUCLEOTIDE SEQUENCE [LARGE SCALE GENOMIC DNA]</scope>
    <source>
        <strain evidence="3 4">Sa1YVA6</strain>
    </source>
</reference>
<dbReference type="Pfam" id="PF04070">
    <property type="entry name" value="DUF378"/>
    <property type="match status" value="1"/>
</dbReference>
<comment type="caution">
    <text evidence="3">The sequence shown here is derived from an EMBL/GenBank/DDBJ whole genome shotgun (WGS) entry which is preliminary data.</text>
</comment>
<feature type="region of interest" description="Disordered" evidence="1">
    <location>
        <begin position="70"/>
        <end position="119"/>
    </location>
</feature>
<evidence type="ECO:0000313" key="4">
    <source>
        <dbReference type="Proteomes" id="UP000600565"/>
    </source>
</evidence>
<name>A0ABR8XQ95_9BACL</name>
<keyword evidence="2" id="KW-0472">Membrane</keyword>